<accession>H3ZQ19</accession>
<evidence type="ECO:0000259" key="3">
    <source>
        <dbReference type="PROSITE" id="PS51898"/>
    </source>
</evidence>
<evidence type="ECO:0000256" key="2">
    <source>
        <dbReference type="SAM" id="MobiDB-lite"/>
    </source>
</evidence>
<dbReference type="GO" id="GO:0006310">
    <property type="term" value="P:DNA recombination"/>
    <property type="evidence" value="ECO:0007669"/>
    <property type="project" value="UniProtKB-KW"/>
</dbReference>
<dbReference type="PROSITE" id="PS51898">
    <property type="entry name" value="TYR_RECOMBINASE"/>
    <property type="match status" value="1"/>
</dbReference>
<dbReference type="RefSeq" id="WP_004069369.1">
    <property type="nucleotide sequence ID" value="NC_022084.1"/>
</dbReference>
<dbReference type="GeneID" id="16548932"/>
<dbReference type="GO" id="GO:0015074">
    <property type="term" value="P:DNA integration"/>
    <property type="evidence" value="ECO:0007669"/>
    <property type="project" value="InterPro"/>
</dbReference>
<dbReference type="GO" id="GO:0003677">
    <property type="term" value="F:DNA binding"/>
    <property type="evidence" value="ECO:0007669"/>
    <property type="project" value="InterPro"/>
</dbReference>
<dbReference type="InterPro" id="IPR011010">
    <property type="entry name" value="DNA_brk_join_enz"/>
</dbReference>
<feature type="region of interest" description="Disordered" evidence="2">
    <location>
        <begin position="1"/>
        <end position="28"/>
    </location>
</feature>
<evidence type="ECO:0000256" key="1">
    <source>
        <dbReference type="ARBA" id="ARBA00023172"/>
    </source>
</evidence>
<evidence type="ECO:0000313" key="5">
    <source>
        <dbReference type="Proteomes" id="UP000015502"/>
    </source>
</evidence>
<dbReference type="STRING" id="523849.OCC_02987"/>
<keyword evidence="5" id="KW-1185">Reference proteome</keyword>
<dbReference type="Proteomes" id="UP000015502">
    <property type="component" value="Chromosome"/>
</dbReference>
<keyword evidence="1" id="KW-0233">DNA recombination</keyword>
<organism evidence="4 5">
    <name type="scientific">Thermococcus litoralis (strain ATCC 51850 / DSM 5473 / JCM 8560 / NS-C)</name>
    <dbReference type="NCBI Taxonomy" id="523849"/>
    <lineage>
        <taxon>Archaea</taxon>
        <taxon>Methanobacteriati</taxon>
        <taxon>Methanobacteriota</taxon>
        <taxon>Thermococci</taxon>
        <taxon>Thermococcales</taxon>
        <taxon>Thermococcaceae</taxon>
        <taxon>Thermococcus</taxon>
    </lineage>
</organism>
<dbReference type="EMBL" id="CP006670">
    <property type="protein sequence ID" value="EHR77982.1"/>
    <property type="molecule type" value="Genomic_DNA"/>
</dbReference>
<evidence type="ECO:0000313" key="4">
    <source>
        <dbReference type="EMBL" id="EHR77982.1"/>
    </source>
</evidence>
<gene>
    <name evidence="4" type="ORF">OCC_02987</name>
</gene>
<name>H3ZQ19_THELN</name>
<dbReference type="SUPFAM" id="SSF56349">
    <property type="entry name" value="DNA breaking-rejoining enzymes"/>
    <property type="match status" value="1"/>
</dbReference>
<dbReference type="Gene3D" id="1.10.443.10">
    <property type="entry name" value="Intergrase catalytic core"/>
    <property type="match status" value="1"/>
</dbReference>
<dbReference type="InterPro" id="IPR002104">
    <property type="entry name" value="Integrase_catalytic"/>
</dbReference>
<dbReference type="InterPro" id="IPR013762">
    <property type="entry name" value="Integrase-like_cat_sf"/>
</dbReference>
<proteinExistence type="predicted"/>
<dbReference type="AlphaFoldDB" id="H3ZQ19"/>
<sequence length="202" mass="23843">MLSVNFHTKVKAKQGRNSNNHEKKPRKLRNVQMFGWDKGLDYEKTYKLILNHMREATRDTTKAYDIILLTQLRNGSRLTESINFLNKIIETKPFKRQATIIVEKRKDKYERQMVLPEEISKAELMRASYVIKEANKWKVSTYCKRTYGFNTHALRYAFISYLSKKGVSPQIIAKITGHKSLEYIVYYTQQVQAEEVLKNLSR</sequence>
<protein>
    <submittedName>
        <fullName evidence="4">Integrase</fullName>
    </submittedName>
</protein>
<dbReference type="Pfam" id="PF00589">
    <property type="entry name" value="Phage_integrase"/>
    <property type="match status" value="1"/>
</dbReference>
<dbReference type="PaxDb" id="523849-OCC_02987"/>
<dbReference type="HOGENOM" id="CLU_1472098_0_0_2"/>
<feature type="domain" description="Tyr recombinase" evidence="3">
    <location>
        <begin position="35"/>
        <end position="202"/>
    </location>
</feature>
<reference evidence="4 5" key="1">
    <citation type="journal article" date="2012" name="J. Bacteriol.">
        <title>Genome sequence of the model hyperthermophilic archaeon Thermococcus litoralis NS-C.</title>
        <authorList>
            <person name="Gardner A.F."/>
            <person name="Kumar S."/>
            <person name="Perler F.B."/>
        </authorList>
    </citation>
    <scope>NUCLEOTIDE SEQUENCE [LARGE SCALE GENOMIC DNA]</scope>
    <source>
        <strain evidence="5">ATCC 51850 / DSM 5473 / JCM 8560 / NS-C</strain>
    </source>
</reference>
<dbReference type="KEGG" id="tlt:OCC_02987"/>